<dbReference type="InParanoid" id="A0A1E1KDA7"/>
<evidence type="ECO:0000256" key="3">
    <source>
        <dbReference type="ARBA" id="ARBA00023295"/>
    </source>
</evidence>
<evidence type="ECO:0000313" key="5">
    <source>
        <dbReference type="EMBL" id="CZS95999.1"/>
    </source>
</evidence>
<dbReference type="InterPro" id="IPR001362">
    <property type="entry name" value="Glyco_hydro_32"/>
</dbReference>
<dbReference type="CDD" id="cd18621">
    <property type="entry name" value="GH32_XdINV-like"/>
    <property type="match status" value="1"/>
</dbReference>
<dbReference type="Pfam" id="PF00251">
    <property type="entry name" value="Glyco_hydro_32N"/>
    <property type="match status" value="2"/>
</dbReference>
<dbReference type="InterPro" id="IPR013148">
    <property type="entry name" value="Glyco_hydro_32_N"/>
</dbReference>
<feature type="domain" description="Glycosyl hydrolase family 32 N-terminal" evidence="4">
    <location>
        <begin position="21"/>
        <end position="50"/>
    </location>
</feature>
<name>A0A1E1KDA7_9HELO</name>
<evidence type="ECO:0000256" key="1">
    <source>
        <dbReference type="ARBA" id="ARBA00009902"/>
    </source>
</evidence>
<dbReference type="SUPFAM" id="SSF75005">
    <property type="entry name" value="Arabinanase/levansucrase/invertase"/>
    <property type="match status" value="1"/>
</dbReference>
<keyword evidence="2" id="KW-0378">Hydrolase</keyword>
<comment type="similarity">
    <text evidence="1">Belongs to the glycosyl hydrolase 32 family.</text>
</comment>
<gene>
    <name evidence="5" type="ORF">RCO7_05098</name>
</gene>
<reference evidence="6" key="1">
    <citation type="submission" date="2016-03" db="EMBL/GenBank/DDBJ databases">
        <authorList>
            <person name="Ploux O."/>
        </authorList>
    </citation>
    <scope>NUCLEOTIDE SEQUENCE [LARGE SCALE GENOMIC DNA]</scope>
    <source>
        <strain evidence="6">UK7</strain>
    </source>
</reference>
<evidence type="ECO:0000256" key="2">
    <source>
        <dbReference type="ARBA" id="ARBA00022801"/>
    </source>
</evidence>
<feature type="domain" description="Glycosyl hydrolase family 32 N-terminal" evidence="4">
    <location>
        <begin position="52"/>
        <end position="331"/>
    </location>
</feature>
<dbReference type="Proteomes" id="UP000178129">
    <property type="component" value="Unassembled WGS sequence"/>
</dbReference>
<dbReference type="GO" id="GO:0005987">
    <property type="term" value="P:sucrose catabolic process"/>
    <property type="evidence" value="ECO:0007669"/>
    <property type="project" value="TreeGrafter"/>
</dbReference>
<dbReference type="InterPro" id="IPR023296">
    <property type="entry name" value="Glyco_hydro_beta-prop_sf"/>
</dbReference>
<comment type="caution">
    <text evidence="5">The sequence shown here is derived from an EMBL/GenBank/DDBJ whole genome shotgun (WGS) entry which is preliminary data.</text>
</comment>
<dbReference type="EMBL" id="FJUW01000012">
    <property type="protein sequence ID" value="CZS95999.1"/>
    <property type="molecule type" value="Genomic_DNA"/>
</dbReference>
<dbReference type="SMART" id="SM00640">
    <property type="entry name" value="Glyco_32"/>
    <property type="match status" value="1"/>
</dbReference>
<dbReference type="GO" id="GO:0004575">
    <property type="term" value="F:sucrose alpha-glucosidase activity"/>
    <property type="evidence" value="ECO:0007669"/>
    <property type="project" value="TreeGrafter"/>
</dbReference>
<dbReference type="AlphaFoldDB" id="A0A1E1KDA7"/>
<proteinExistence type="inferred from homology"/>
<organism evidence="5 6">
    <name type="scientific">Rhynchosporium graminicola</name>
    <dbReference type="NCBI Taxonomy" id="2792576"/>
    <lineage>
        <taxon>Eukaryota</taxon>
        <taxon>Fungi</taxon>
        <taxon>Dikarya</taxon>
        <taxon>Ascomycota</taxon>
        <taxon>Pezizomycotina</taxon>
        <taxon>Leotiomycetes</taxon>
        <taxon>Helotiales</taxon>
        <taxon>Ploettnerulaceae</taxon>
        <taxon>Rhynchosporium</taxon>
    </lineage>
</organism>
<keyword evidence="3" id="KW-0326">Glycosidase</keyword>
<keyword evidence="6" id="KW-1185">Reference proteome</keyword>
<sequence>MSTSAKTKALLPLWHAGPAFHTRAPSGWLNDPCGPAYDVTTGTYHVFYQFLWPTLPYDKEGIFAGCVYPTAPDGKPGQLTAFYTSVCSLPFHWTKPYPRNAAGLPPGNLYDGGTTWQKSEQNLILAEEPEGMIVTGFRDPYMAAWPAMDNVRGKTSLYGTISGGIRDQDPKAFLYAIDPNDMSKWEHIGSLLELPVGHSLLRKWGGDFGVNWKYANIMTLKHGSEEHEFAIIGSEGGLQREHLKVGDEAYSTWCMRVAGKLQKQGGIWMEYEFSGVLDHGCFYAANSFDDPRSGKRIVWGWLQEEDLTLSRREAKGWTGHLSLQRELSYHKITNVVRAIKTPLSEITSIHLKDDDNGTKALEKMAYDLFRNSNA</sequence>
<protein>
    <submittedName>
        <fullName evidence="5">Related to acid beta-fructofuranosidase</fullName>
    </submittedName>
</protein>
<dbReference type="GO" id="GO:0005737">
    <property type="term" value="C:cytoplasm"/>
    <property type="evidence" value="ECO:0007669"/>
    <property type="project" value="TreeGrafter"/>
</dbReference>
<dbReference type="STRING" id="914237.A0A1E1KDA7"/>
<dbReference type="PANTHER" id="PTHR42800">
    <property type="entry name" value="EXOINULINASE INUD (AFU_ORTHOLOGUE AFUA_5G00480)"/>
    <property type="match status" value="1"/>
</dbReference>
<evidence type="ECO:0000313" key="6">
    <source>
        <dbReference type="Proteomes" id="UP000178129"/>
    </source>
</evidence>
<accession>A0A1E1KDA7</accession>
<dbReference type="Gene3D" id="2.115.10.20">
    <property type="entry name" value="Glycosyl hydrolase domain, family 43"/>
    <property type="match status" value="2"/>
</dbReference>
<dbReference type="PANTHER" id="PTHR42800:SF3">
    <property type="entry name" value="GLYCOSYL HYDROLASE FAMILY 32 N-TERMINAL DOMAIN-CONTAINING PROTEIN"/>
    <property type="match status" value="1"/>
</dbReference>
<evidence type="ECO:0000259" key="4">
    <source>
        <dbReference type="Pfam" id="PF00251"/>
    </source>
</evidence>